<evidence type="ECO:0008006" key="3">
    <source>
        <dbReference type="Google" id="ProtNLM"/>
    </source>
</evidence>
<accession>A0A2T0LGZ8</accession>
<gene>
    <name evidence="1" type="ORF">B0I32_1753</name>
</gene>
<organism evidence="1 2">
    <name type="scientific">Nonomuraea fuscirosea</name>
    <dbReference type="NCBI Taxonomy" id="1291556"/>
    <lineage>
        <taxon>Bacteria</taxon>
        <taxon>Bacillati</taxon>
        <taxon>Actinomycetota</taxon>
        <taxon>Actinomycetes</taxon>
        <taxon>Streptosporangiales</taxon>
        <taxon>Streptosporangiaceae</taxon>
        <taxon>Nonomuraea</taxon>
    </lineage>
</organism>
<name>A0A2T0LGZ8_9ACTN</name>
<evidence type="ECO:0000313" key="1">
    <source>
        <dbReference type="EMBL" id="PRX41533.1"/>
    </source>
</evidence>
<dbReference type="EMBL" id="PVNG01000075">
    <property type="protein sequence ID" value="PRX41533.1"/>
    <property type="molecule type" value="Genomic_DNA"/>
</dbReference>
<protein>
    <recommendedName>
        <fullName evidence="3">Patatin-like phospholipase</fullName>
    </recommendedName>
</protein>
<comment type="caution">
    <text evidence="1">The sequence shown here is derived from an EMBL/GenBank/DDBJ whole genome shotgun (WGS) entry which is preliminary data.</text>
</comment>
<dbReference type="Proteomes" id="UP000238312">
    <property type="component" value="Unassembled WGS sequence"/>
</dbReference>
<keyword evidence="2" id="KW-1185">Reference proteome</keyword>
<proteinExistence type="predicted"/>
<evidence type="ECO:0000313" key="2">
    <source>
        <dbReference type="Proteomes" id="UP000238312"/>
    </source>
</evidence>
<dbReference type="AlphaFoldDB" id="A0A2T0LGZ8"/>
<reference evidence="1 2" key="1">
    <citation type="submission" date="2018-03" db="EMBL/GenBank/DDBJ databases">
        <title>Genomic Encyclopedia of Type Strains, Phase III (KMG-III): the genomes of soil and plant-associated and newly described type strains.</title>
        <authorList>
            <person name="Whitman W."/>
        </authorList>
    </citation>
    <scope>NUCLEOTIDE SEQUENCE [LARGE SCALE GENOMIC DNA]</scope>
    <source>
        <strain evidence="1 2">CGMCC 4.7104</strain>
    </source>
</reference>
<sequence length="74" mass="7711">MGGRRYMDGGIRSPLNLDLAKGCSHVVALAPVTRAGGPVETVEHQRSRFGAAQAVVITPDEATRKAIGTGLLVL</sequence>